<dbReference type="EMBL" id="AUZX01001287">
    <property type="protein sequence ID" value="EQD79493.1"/>
    <property type="molecule type" value="Genomic_DNA"/>
</dbReference>
<protein>
    <submittedName>
        <fullName evidence="1">Disulfide isomerase/thiol-disulfide oxidase</fullName>
    </submittedName>
</protein>
<dbReference type="Gene3D" id="3.40.30.10">
    <property type="entry name" value="Glutaredoxin"/>
    <property type="match status" value="1"/>
</dbReference>
<dbReference type="InterPro" id="IPR036249">
    <property type="entry name" value="Thioredoxin-like_sf"/>
</dbReference>
<comment type="caution">
    <text evidence="1">The sequence shown here is derived from an EMBL/GenBank/DDBJ whole genome shotgun (WGS) entry which is preliminary data.</text>
</comment>
<keyword evidence="1" id="KW-0413">Isomerase</keyword>
<reference evidence="1" key="2">
    <citation type="journal article" date="2014" name="ISME J.">
        <title>Microbial stratification in low pH oxic and suboxic macroscopic growths along an acid mine drainage.</title>
        <authorList>
            <person name="Mendez-Garcia C."/>
            <person name="Mesa V."/>
            <person name="Sprenger R.R."/>
            <person name="Richter M."/>
            <person name="Diez M.S."/>
            <person name="Solano J."/>
            <person name="Bargiela R."/>
            <person name="Golyshina O.V."/>
            <person name="Manteca A."/>
            <person name="Ramos J.L."/>
            <person name="Gallego J.R."/>
            <person name="Llorente I."/>
            <person name="Martins Dos Santos V.A."/>
            <person name="Jensen O.N."/>
            <person name="Pelaez A.I."/>
            <person name="Sanchez J."/>
            <person name="Ferrer M."/>
        </authorList>
    </citation>
    <scope>NUCLEOTIDE SEQUENCE</scope>
</reference>
<dbReference type="SUPFAM" id="SSF52833">
    <property type="entry name" value="Thioredoxin-like"/>
    <property type="match status" value="1"/>
</dbReference>
<reference evidence="1" key="1">
    <citation type="submission" date="2013-08" db="EMBL/GenBank/DDBJ databases">
        <authorList>
            <person name="Mendez C."/>
            <person name="Richter M."/>
            <person name="Ferrer M."/>
            <person name="Sanchez J."/>
        </authorList>
    </citation>
    <scope>NUCLEOTIDE SEQUENCE</scope>
</reference>
<evidence type="ECO:0000313" key="1">
    <source>
        <dbReference type="EMBL" id="EQD79493.1"/>
    </source>
</evidence>
<feature type="non-terminal residue" evidence="1">
    <location>
        <position position="1"/>
    </location>
</feature>
<accession>T1CDG8</accession>
<gene>
    <name evidence="1" type="ORF">B1A_01697</name>
</gene>
<sequence length="118" mass="12776">HMAEPLIAAGRLRVRWVLVGFLEPTSEARAAAILAAANPTAALSLDEDRFDLAREHGGIAPARRIPPAIAKVLKIHLDAMSDAGGNGTPTILYRSRSGAWRTQVGLPSQRWLDAYARR</sequence>
<proteinExistence type="predicted"/>
<organism evidence="1">
    <name type="scientific">mine drainage metagenome</name>
    <dbReference type="NCBI Taxonomy" id="410659"/>
    <lineage>
        <taxon>unclassified sequences</taxon>
        <taxon>metagenomes</taxon>
        <taxon>ecological metagenomes</taxon>
    </lineage>
</organism>
<dbReference type="AlphaFoldDB" id="T1CDG8"/>
<dbReference type="GO" id="GO:0016853">
    <property type="term" value="F:isomerase activity"/>
    <property type="evidence" value="ECO:0007669"/>
    <property type="project" value="UniProtKB-KW"/>
</dbReference>
<name>T1CDG8_9ZZZZ</name>